<sequence>MCNEKTKHLWYKYYALFVRMYITSQQSYLSQIKMRQIRFEAYFASKRKSRDSSAP</sequence>
<proteinExistence type="predicted"/>
<dbReference type="EMBL" id="JAODUO010001350">
    <property type="protein sequence ID" value="KAK2165743.1"/>
    <property type="molecule type" value="Genomic_DNA"/>
</dbReference>
<evidence type="ECO:0000313" key="1">
    <source>
        <dbReference type="EMBL" id="KAK2165743.1"/>
    </source>
</evidence>
<name>A0AAD9NEK6_RIDPI</name>
<organism evidence="1 2">
    <name type="scientific">Ridgeia piscesae</name>
    <name type="common">Tubeworm</name>
    <dbReference type="NCBI Taxonomy" id="27915"/>
    <lineage>
        <taxon>Eukaryota</taxon>
        <taxon>Metazoa</taxon>
        <taxon>Spiralia</taxon>
        <taxon>Lophotrochozoa</taxon>
        <taxon>Annelida</taxon>
        <taxon>Polychaeta</taxon>
        <taxon>Sedentaria</taxon>
        <taxon>Canalipalpata</taxon>
        <taxon>Sabellida</taxon>
        <taxon>Siboglinidae</taxon>
        <taxon>Ridgeia</taxon>
    </lineage>
</organism>
<dbReference type="AlphaFoldDB" id="A0AAD9NEK6"/>
<evidence type="ECO:0000313" key="2">
    <source>
        <dbReference type="Proteomes" id="UP001209878"/>
    </source>
</evidence>
<protein>
    <submittedName>
        <fullName evidence="1">Uncharacterized protein</fullName>
    </submittedName>
</protein>
<reference evidence="1" key="1">
    <citation type="journal article" date="2023" name="Mol. Biol. Evol.">
        <title>Third-Generation Sequencing Reveals the Adaptive Role of the Epigenome in Three Deep-Sea Polychaetes.</title>
        <authorList>
            <person name="Perez M."/>
            <person name="Aroh O."/>
            <person name="Sun Y."/>
            <person name="Lan Y."/>
            <person name="Juniper S.K."/>
            <person name="Young C.R."/>
            <person name="Angers B."/>
            <person name="Qian P.Y."/>
        </authorList>
    </citation>
    <scope>NUCLEOTIDE SEQUENCE</scope>
    <source>
        <strain evidence="1">R07B-5</strain>
    </source>
</reference>
<gene>
    <name evidence="1" type="ORF">NP493_1351g01052</name>
</gene>
<accession>A0AAD9NEK6</accession>
<comment type="caution">
    <text evidence="1">The sequence shown here is derived from an EMBL/GenBank/DDBJ whole genome shotgun (WGS) entry which is preliminary data.</text>
</comment>
<dbReference type="Proteomes" id="UP001209878">
    <property type="component" value="Unassembled WGS sequence"/>
</dbReference>
<keyword evidence="2" id="KW-1185">Reference proteome</keyword>